<dbReference type="SUPFAM" id="SSF51735">
    <property type="entry name" value="NAD(P)-binding Rossmann-fold domains"/>
    <property type="match status" value="1"/>
</dbReference>
<name>A0ABM7R7E5_9BACT</name>
<proteinExistence type="predicted"/>
<dbReference type="Proteomes" id="UP001374893">
    <property type="component" value="Chromosome"/>
</dbReference>
<evidence type="ECO:0000313" key="3">
    <source>
        <dbReference type="Proteomes" id="UP001374893"/>
    </source>
</evidence>
<evidence type="ECO:0000259" key="1">
    <source>
        <dbReference type="Pfam" id="PF01370"/>
    </source>
</evidence>
<reference evidence="2 3" key="1">
    <citation type="submission" date="2021-06" db="EMBL/GenBank/DDBJ databases">
        <title>Complete genome of Haloferula helveola possessing various polysaccharide degrading enzymes.</title>
        <authorList>
            <person name="Takami H."/>
            <person name="Huang C."/>
            <person name="Hamasaki K."/>
        </authorList>
    </citation>
    <scope>NUCLEOTIDE SEQUENCE [LARGE SCALE GENOMIC DNA]</scope>
    <source>
        <strain evidence="2 3">CN-1</strain>
    </source>
</reference>
<protein>
    <submittedName>
        <fullName evidence="2">NAD-dependent epimerase/dehydratase</fullName>
    </submittedName>
</protein>
<organism evidence="2 3">
    <name type="scientific">Haloferula helveola</name>
    <dbReference type="NCBI Taxonomy" id="490095"/>
    <lineage>
        <taxon>Bacteria</taxon>
        <taxon>Pseudomonadati</taxon>
        <taxon>Verrucomicrobiota</taxon>
        <taxon>Verrucomicrobiia</taxon>
        <taxon>Verrucomicrobiales</taxon>
        <taxon>Verrucomicrobiaceae</taxon>
        <taxon>Haloferula</taxon>
    </lineage>
</organism>
<dbReference type="PANTHER" id="PTHR48079:SF6">
    <property type="entry name" value="NAD(P)-BINDING DOMAIN-CONTAINING PROTEIN-RELATED"/>
    <property type="match status" value="1"/>
</dbReference>
<dbReference type="InterPro" id="IPR051783">
    <property type="entry name" value="NAD(P)-dependent_oxidoreduct"/>
</dbReference>
<accession>A0ABM7R7E5</accession>
<dbReference type="Pfam" id="PF01370">
    <property type="entry name" value="Epimerase"/>
    <property type="match status" value="1"/>
</dbReference>
<dbReference type="Gene3D" id="3.40.50.720">
    <property type="entry name" value="NAD(P)-binding Rossmann-like Domain"/>
    <property type="match status" value="1"/>
</dbReference>
<sequence>MDAAQGILKPESSNPHLLVCGHGYLGRAVSREFLAAGWHVTAVSRSDADHGSATPLLDERSADLASAESVAELAGSIAPPDFIVHCASSGRGGADSYRAVYLGGCRHLLASFPGVPLLFTSSTSVYPQTDGSEVTEDSPAEPDRETGKLLREAEQTVLDGRGIVFRLSGIYGPERSVILKKFLSGEATLEEDGRRILNQIHRDDAAAAIFHAATQSVPSGIWNVSDSNPRSQLATFKALAKRFNRPMPPSAPRDPNRKRGWTHKRVSNAKLVSAGWHLQHPDFLEAAGSVADTLKIG</sequence>
<dbReference type="EMBL" id="AP024702">
    <property type="protein sequence ID" value="BCX46663.1"/>
    <property type="molecule type" value="Genomic_DNA"/>
</dbReference>
<feature type="domain" description="NAD-dependent epimerase/dehydratase" evidence="1">
    <location>
        <begin position="18"/>
        <end position="224"/>
    </location>
</feature>
<dbReference type="PANTHER" id="PTHR48079">
    <property type="entry name" value="PROTEIN YEEZ"/>
    <property type="match status" value="1"/>
</dbReference>
<gene>
    <name evidence="2" type="ORF">HAHE_05710</name>
</gene>
<dbReference type="InterPro" id="IPR036291">
    <property type="entry name" value="NAD(P)-bd_dom_sf"/>
</dbReference>
<dbReference type="InterPro" id="IPR001509">
    <property type="entry name" value="Epimerase_deHydtase"/>
</dbReference>
<evidence type="ECO:0000313" key="2">
    <source>
        <dbReference type="EMBL" id="BCX46663.1"/>
    </source>
</evidence>
<keyword evidence="3" id="KW-1185">Reference proteome</keyword>